<dbReference type="Gene3D" id="1.10.600.10">
    <property type="entry name" value="Farnesyl Diphosphate Synthase"/>
    <property type="match status" value="1"/>
</dbReference>
<dbReference type="EMBL" id="KN822062">
    <property type="protein sequence ID" value="KIM60409.1"/>
    <property type="molecule type" value="Genomic_DNA"/>
</dbReference>
<organism evidence="1 2">
    <name type="scientific">Scleroderma citrinum Foug A</name>
    <dbReference type="NCBI Taxonomy" id="1036808"/>
    <lineage>
        <taxon>Eukaryota</taxon>
        <taxon>Fungi</taxon>
        <taxon>Dikarya</taxon>
        <taxon>Basidiomycota</taxon>
        <taxon>Agaricomycotina</taxon>
        <taxon>Agaricomycetes</taxon>
        <taxon>Agaricomycetidae</taxon>
        <taxon>Boletales</taxon>
        <taxon>Sclerodermatineae</taxon>
        <taxon>Sclerodermataceae</taxon>
        <taxon>Scleroderma</taxon>
    </lineage>
</organism>
<dbReference type="Proteomes" id="UP000053989">
    <property type="component" value="Unassembled WGS sequence"/>
</dbReference>
<keyword evidence="2" id="KW-1185">Reference proteome</keyword>
<dbReference type="Pfam" id="PF19086">
    <property type="entry name" value="Terpene_syn_C_2"/>
    <property type="match status" value="1"/>
</dbReference>
<sequence length="256" mass="28825">MPINENFSKLEEEYNQWVNNFPLFGVQECTVYKGEQLPLFVSLCFPTAKLEALHAMVTYMTVIIFLDHKTAALYIAAFDNPAASLAVWASTVVGAEYRLDYLQENAAFTRATVQEVVERQAKEVDKAKPTLEMYLLNCRNSVTTRTFFVYVQVINGFKVPKELWGDPTVQALKHTVTDVNLIGNVLGLFVVIFCQILVHTKHPLLQKELIADGVSHNILTVLMQDSSIACSDLRQAIDCTSNLLVEALDRFNECRA</sequence>
<dbReference type="InParanoid" id="A0A0C3DW15"/>
<dbReference type="HOGENOM" id="CLU_1086497_0_0_1"/>
<evidence type="ECO:0000313" key="1">
    <source>
        <dbReference type="EMBL" id="KIM60409.1"/>
    </source>
</evidence>
<evidence type="ECO:0000313" key="2">
    <source>
        <dbReference type="Proteomes" id="UP000053989"/>
    </source>
</evidence>
<dbReference type="OrthoDB" id="2861623at2759"/>
<dbReference type="SUPFAM" id="SSF48576">
    <property type="entry name" value="Terpenoid synthases"/>
    <property type="match status" value="1"/>
</dbReference>
<protein>
    <submittedName>
        <fullName evidence="1">Uncharacterized protein</fullName>
    </submittedName>
</protein>
<proteinExistence type="predicted"/>
<gene>
    <name evidence="1" type="ORF">SCLCIDRAFT_1183779</name>
</gene>
<accession>A0A0C3DW15</accession>
<dbReference type="AlphaFoldDB" id="A0A0C3DW15"/>
<reference evidence="1 2" key="1">
    <citation type="submission" date="2014-04" db="EMBL/GenBank/DDBJ databases">
        <authorList>
            <consortium name="DOE Joint Genome Institute"/>
            <person name="Kuo A."/>
            <person name="Kohler A."/>
            <person name="Nagy L.G."/>
            <person name="Floudas D."/>
            <person name="Copeland A."/>
            <person name="Barry K.W."/>
            <person name="Cichocki N."/>
            <person name="Veneault-Fourrey C."/>
            <person name="LaButti K."/>
            <person name="Lindquist E.A."/>
            <person name="Lipzen A."/>
            <person name="Lundell T."/>
            <person name="Morin E."/>
            <person name="Murat C."/>
            <person name="Sun H."/>
            <person name="Tunlid A."/>
            <person name="Henrissat B."/>
            <person name="Grigoriev I.V."/>
            <person name="Hibbett D.S."/>
            <person name="Martin F."/>
            <person name="Nordberg H.P."/>
            <person name="Cantor M.N."/>
            <person name="Hua S.X."/>
        </authorList>
    </citation>
    <scope>NUCLEOTIDE SEQUENCE [LARGE SCALE GENOMIC DNA]</scope>
    <source>
        <strain evidence="1 2">Foug A</strain>
    </source>
</reference>
<dbReference type="InterPro" id="IPR008949">
    <property type="entry name" value="Isoprenoid_synthase_dom_sf"/>
</dbReference>
<reference evidence="2" key="2">
    <citation type="submission" date="2015-01" db="EMBL/GenBank/DDBJ databases">
        <title>Evolutionary Origins and Diversification of the Mycorrhizal Mutualists.</title>
        <authorList>
            <consortium name="DOE Joint Genome Institute"/>
            <consortium name="Mycorrhizal Genomics Consortium"/>
            <person name="Kohler A."/>
            <person name="Kuo A."/>
            <person name="Nagy L.G."/>
            <person name="Floudas D."/>
            <person name="Copeland A."/>
            <person name="Barry K.W."/>
            <person name="Cichocki N."/>
            <person name="Veneault-Fourrey C."/>
            <person name="LaButti K."/>
            <person name="Lindquist E.A."/>
            <person name="Lipzen A."/>
            <person name="Lundell T."/>
            <person name="Morin E."/>
            <person name="Murat C."/>
            <person name="Riley R."/>
            <person name="Ohm R."/>
            <person name="Sun H."/>
            <person name="Tunlid A."/>
            <person name="Henrissat B."/>
            <person name="Grigoriev I.V."/>
            <person name="Hibbett D.S."/>
            <person name="Martin F."/>
        </authorList>
    </citation>
    <scope>NUCLEOTIDE SEQUENCE [LARGE SCALE GENOMIC DNA]</scope>
    <source>
        <strain evidence="2">Foug A</strain>
    </source>
</reference>
<name>A0A0C3DW15_9AGAM</name>